<sequence length="91" mass="10236">MSGTSMIIQNNLIIINLEKVDEDNFHDADKQKVVILTNYLGGFNVNYSNRTITLYLTLDGMSSYSIDFDRGVIDSRMAQANFEHAIKMLGA</sequence>
<reference evidence="1" key="1">
    <citation type="journal article" date="2020" name="Nature">
        <title>Giant virus diversity and host interactions through global metagenomics.</title>
        <authorList>
            <person name="Schulz F."/>
            <person name="Roux S."/>
            <person name="Paez-Espino D."/>
            <person name="Jungbluth S."/>
            <person name="Walsh D.A."/>
            <person name="Denef V.J."/>
            <person name="McMahon K.D."/>
            <person name="Konstantinidis K.T."/>
            <person name="Eloe-Fadrosh E.A."/>
            <person name="Kyrpides N.C."/>
            <person name="Woyke T."/>
        </authorList>
    </citation>
    <scope>NUCLEOTIDE SEQUENCE</scope>
    <source>
        <strain evidence="1">GVMAG-M-3300023174-129</strain>
    </source>
</reference>
<protein>
    <submittedName>
        <fullName evidence="1">Uncharacterized protein</fullName>
    </submittedName>
</protein>
<dbReference type="EMBL" id="MN739541">
    <property type="protein sequence ID" value="QHT12086.1"/>
    <property type="molecule type" value="Genomic_DNA"/>
</dbReference>
<proteinExistence type="predicted"/>
<accession>A0A6C0D4X3</accession>
<dbReference type="AlphaFoldDB" id="A0A6C0D4X3"/>
<evidence type="ECO:0000313" key="1">
    <source>
        <dbReference type="EMBL" id="QHT12086.1"/>
    </source>
</evidence>
<organism evidence="1">
    <name type="scientific">viral metagenome</name>
    <dbReference type="NCBI Taxonomy" id="1070528"/>
    <lineage>
        <taxon>unclassified sequences</taxon>
        <taxon>metagenomes</taxon>
        <taxon>organismal metagenomes</taxon>
    </lineage>
</organism>
<name>A0A6C0D4X3_9ZZZZ</name>